<name>A0A1W0W9F6_HYPEX</name>
<dbReference type="EMBL" id="MTYJ01000161">
    <property type="protein sequence ID" value="OQV11782.1"/>
    <property type="molecule type" value="Genomic_DNA"/>
</dbReference>
<sequence length="350" mass="38234">MFPATVALLALAAVTVLGQSVTRIDQEPVGSLQCNGEAEYTVTEEEISRLIFANPVAVNYKADIESLTMGSLSNSNTTNCRARHLDGKLVIATKFQDCGFTLKSDGSNHSMAYSNRATVAVRLPAPFSHLLRRKTFVVPVECVVSGTAEVIINTQWFPQFYITVPLVQTVRVPINAKIRKEHRDEAYGERDVYVNILTVELEGVYAQQFNILGRRIYTTPQADPKSLPLTDFVTNGCPSYPNFSTITTVGTEKIVYEILDFALNVSNSYFFHVEVSICPKSIAGQQGHCEPDICLPAGGLTRGKRNTGFNMNNTSSFGGASAPQQMSPYGEPRLTIGADGIPILKSRPQG</sequence>
<feature type="signal peptide" evidence="2">
    <location>
        <begin position="1"/>
        <end position="18"/>
    </location>
</feature>
<gene>
    <name evidence="4" type="ORF">BV898_13907</name>
</gene>
<reference evidence="5" key="1">
    <citation type="submission" date="2017-01" db="EMBL/GenBank/DDBJ databases">
        <title>Comparative genomics of anhydrobiosis in the tardigrade Hypsibius dujardini.</title>
        <authorList>
            <person name="Yoshida Y."/>
            <person name="Koutsovoulos G."/>
            <person name="Laetsch D."/>
            <person name="Stevens L."/>
            <person name="Kumar S."/>
            <person name="Horikawa D."/>
            <person name="Ishino K."/>
            <person name="Komine S."/>
            <person name="Tomita M."/>
            <person name="Blaxter M."/>
            <person name="Arakawa K."/>
        </authorList>
    </citation>
    <scope>NUCLEOTIDE SEQUENCE [LARGE SCALE GENOMIC DNA]</scope>
    <source>
        <strain evidence="5">Z151</strain>
    </source>
</reference>
<evidence type="ECO:0000259" key="3">
    <source>
        <dbReference type="PROSITE" id="PS51034"/>
    </source>
</evidence>
<dbReference type="PROSITE" id="PS51034">
    <property type="entry name" value="ZP_2"/>
    <property type="match status" value="1"/>
</dbReference>
<evidence type="ECO:0000256" key="2">
    <source>
        <dbReference type="SAM" id="SignalP"/>
    </source>
</evidence>
<keyword evidence="2" id="KW-0732">Signal</keyword>
<dbReference type="InterPro" id="IPR042235">
    <property type="entry name" value="ZP-C_dom"/>
</dbReference>
<dbReference type="Gene3D" id="2.60.40.4100">
    <property type="entry name" value="Zona pellucida, ZP-C domain"/>
    <property type="match status" value="1"/>
</dbReference>
<accession>A0A1W0W9F6</accession>
<proteinExistence type="predicted"/>
<comment type="caution">
    <text evidence="4">The sequence shown here is derived from an EMBL/GenBank/DDBJ whole genome shotgun (WGS) entry which is preliminary data.</text>
</comment>
<dbReference type="Proteomes" id="UP000192578">
    <property type="component" value="Unassembled WGS sequence"/>
</dbReference>
<feature type="chain" id="PRO_5010698765" description="ZP domain-containing protein" evidence="2">
    <location>
        <begin position="19"/>
        <end position="350"/>
    </location>
</feature>
<dbReference type="AlphaFoldDB" id="A0A1W0W9F6"/>
<dbReference type="Pfam" id="PF00100">
    <property type="entry name" value="Zona_pellucida"/>
    <property type="match status" value="1"/>
</dbReference>
<protein>
    <recommendedName>
        <fullName evidence="3">ZP domain-containing protein</fullName>
    </recommendedName>
</protein>
<keyword evidence="1" id="KW-1015">Disulfide bond</keyword>
<evidence type="ECO:0000256" key="1">
    <source>
        <dbReference type="ARBA" id="ARBA00023157"/>
    </source>
</evidence>
<dbReference type="InterPro" id="IPR001507">
    <property type="entry name" value="ZP_dom"/>
</dbReference>
<evidence type="ECO:0000313" key="5">
    <source>
        <dbReference type="Proteomes" id="UP000192578"/>
    </source>
</evidence>
<feature type="domain" description="ZP" evidence="3">
    <location>
        <begin position="41"/>
        <end position="296"/>
    </location>
</feature>
<dbReference type="InterPro" id="IPR055355">
    <property type="entry name" value="ZP-C"/>
</dbReference>
<organism evidence="4 5">
    <name type="scientific">Hypsibius exemplaris</name>
    <name type="common">Freshwater tardigrade</name>
    <dbReference type="NCBI Taxonomy" id="2072580"/>
    <lineage>
        <taxon>Eukaryota</taxon>
        <taxon>Metazoa</taxon>
        <taxon>Ecdysozoa</taxon>
        <taxon>Tardigrada</taxon>
        <taxon>Eutardigrada</taxon>
        <taxon>Parachela</taxon>
        <taxon>Hypsibioidea</taxon>
        <taxon>Hypsibiidae</taxon>
        <taxon>Hypsibius</taxon>
    </lineage>
</organism>
<keyword evidence="5" id="KW-1185">Reference proteome</keyword>
<evidence type="ECO:0000313" key="4">
    <source>
        <dbReference type="EMBL" id="OQV11782.1"/>
    </source>
</evidence>
<dbReference type="Gene3D" id="2.60.40.3210">
    <property type="entry name" value="Zona pellucida, ZP-N domain"/>
    <property type="match status" value="1"/>
</dbReference>